<gene>
    <name evidence="3" type="ORF">ALO53_100695</name>
    <name evidence="4" type="ORF">ALP66_100732</name>
</gene>
<proteinExistence type="predicted"/>
<reference evidence="4 6" key="2">
    <citation type="submission" date="2018-08" db="EMBL/GenBank/DDBJ databases">
        <title>Recombination of ecologically and evolutionarily significant loci maintains genetic cohesion in the Pseudomonas syringae species complex.</title>
        <authorList>
            <person name="Dillon M."/>
            <person name="Thakur S."/>
            <person name="Almeida R.N.D."/>
            <person name="Weir B.S."/>
            <person name="Guttman D.S."/>
        </authorList>
    </citation>
    <scope>NUCLEOTIDE SEQUENCE [LARGE SCALE GENOMIC DNA]</scope>
    <source>
        <strain evidence="4 6">ICMP 7847</strain>
    </source>
</reference>
<accession>A0A0P9SAM5</accession>
<name>A0A0P9SAM5_PSEA0</name>
<dbReference type="AlphaFoldDB" id="A0A0P9SAM5"/>
<dbReference type="EMBL" id="RBSP01000300">
    <property type="protein sequence ID" value="RMS50109.1"/>
    <property type="molecule type" value="Genomic_DNA"/>
</dbReference>
<evidence type="ECO:0000313" key="4">
    <source>
        <dbReference type="EMBL" id="RMS50109.1"/>
    </source>
</evidence>
<dbReference type="RefSeq" id="WP_420800820.1">
    <property type="nucleotide sequence ID" value="NZ_LJQO01000543.1"/>
</dbReference>
<feature type="domain" description="DUF6916" evidence="2">
    <location>
        <begin position="6"/>
        <end position="86"/>
    </location>
</feature>
<dbReference type="Proteomes" id="UP000050469">
    <property type="component" value="Unassembled WGS sequence"/>
</dbReference>
<evidence type="ECO:0000313" key="3">
    <source>
        <dbReference type="EMBL" id="KPX57481.1"/>
    </source>
</evidence>
<evidence type="ECO:0000313" key="6">
    <source>
        <dbReference type="Proteomes" id="UP000270873"/>
    </source>
</evidence>
<feature type="compositionally biased region" description="Polar residues" evidence="1">
    <location>
        <begin position="116"/>
        <end position="126"/>
    </location>
</feature>
<organism evidence="3 5">
    <name type="scientific">Pseudomonas amygdali pv. photiniae</name>
    <dbReference type="NCBI Taxonomy" id="251724"/>
    <lineage>
        <taxon>Bacteria</taxon>
        <taxon>Pseudomonadati</taxon>
        <taxon>Pseudomonadota</taxon>
        <taxon>Gammaproteobacteria</taxon>
        <taxon>Pseudomonadales</taxon>
        <taxon>Pseudomonadaceae</taxon>
        <taxon>Pseudomonas</taxon>
        <taxon>Pseudomonas amygdali</taxon>
    </lineage>
</organism>
<dbReference type="EMBL" id="LJQO01000543">
    <property type="protein sequence ID" value="KPX57481.1"/>
    <property type="molecule type" value="Genomic_DNA"/>
</dbReference>
<comment type="caution">
    <text evidence="3">The sequence shown here is derived from an EMBL/GenBank/DDBJ whole genome shotgun (WGS) entry which is preliminary data.</text>
</comment>
<evidence type="ECO:0000259" key="2">
    <source>
        <dbReference type="Pfam" id="PF21880"/>
    </source>
</evidence>
<feature type="region of interest" description="Disordered" evidence="1">
    <location>
        <begin position="100"/>
        <end position="126"/>
    </location>
</feature>
<sequence>MLQDVTVEHFQSLLGNTCQLQMSDGSQLPVNVASVAEKPQARAARQQRMPFNVSLESLEPSEFVDGACAIELPELGLLQNVFVSRVPAMCQLQNPLSRTPRAASLRQVAPSRDSLRPSSTATPRKG</sequence>
<dbReference type="Proteomes" id="UP000270873">
    <property type="component" value="Unassembled WGS sequence"/>
</dbReference>
<reference evidence="3 5" key="1">
    <citation type="submission" date="2015-09" db="EMBL/GenBank/DDBJ databases">
        <title>Genome announcement of multiple Pseudomonas syringae strains.</title>
        <authorList>
            <person name="Thakur S."/>
            <person name="Wang P.W."/>
            <person name="Gong Y."/>
            <person name="Weir B.S."/>
            <person name="Guttman D.S."/>
        </authorList>
    </citation>
    <scope>NUCLEOTIDE SEQUENCE [LARGE SCALE GENOMIC DNA]</scope>
    <source>
        <strain evidence="3 5">ICMP7840</strain>
    </source>
</reference>
<evidence type="ECO:0000256" key="1">
    <source>
        <dbReference type="SAM" id="MobiDB-lite"/>
    </source>
</evidence>
<protein>
    <recommendedName>
        <fullName evidence="2">DUF6916 domain-containing protein</fullName>
    </recommendedName>
</protein>
<dbReference type="InterPro" id="IPR054209">
    <property type="entry name" value="DUF6916"/>
</dbReference>
<evidence type="ECO:0000313" key="5">
    <source>
        <dbReference type="Proteomes" id="UP000050469"/>
    </source>
</evidence>
<dbReference type="Pfam" id="PF21880">
    <property type="entry name" value="DUF6916"/>
    <property type="match status" value="1"/>
</dbReference>